<dbReference type="AlphaFoldDB" id="A0A4Y2IGW0"/>
<dbReference type="EMBL" id="BGPR01106494">
    <property type="protein sequence ID" value="GBM76532.1"/>
    <property type="molecule type" value="Genomic_DNA"/>
</dbReference>
<sequence>MILSVCDESLDKLAKTADKIGETTADASVIGEVKTTPSLNMLEARVEQLTNKVQHLSRDLTRQRGRNRGSKSRSRARSVSDPNNTNCWYHTRFAN</sequence>
<gene>
    <name evidence="2" type="ORF">AVEN_83521_1</name>
</gene>
<dbReference type="Proteomes" id="UP000499080">
    <property type="component" value="Unassembled WGS sequence"/>
</dbReference>
<organism evidence="2 3">
    <name type="scientific">Araneus ventricosus</name>
    <name type="common">Orbweaver spider</name>
    <name type="synonym">Epeira ventricosa</name>
    <dbReference type="NCBI Taxonomy" id="182803"/>
    <lineage>
        <taxon>Eukaryota</taxon>
        <taxon>Metazoa</taxon>
        <taxon>Ecdysozoa</taxon>
        <taxon>Arthropoda</taxon>
        <taxon>Chelicerata</taxon>
        <taxon>Arachnida</taxon>
        <taxon>Araneae</taxon>
        <taxon>Araneomorphae</taxon>
        <taxon>Entelegynae</taxon>
        <taxon>Araneoidea</taxon>
        <taxon>Araneidae</taxon>
        <taxon>Araneus</taxon>
    </lineage>
</organism>
<proteinExistence type="predicted"/>
<keyword evidence="3" id="KW-1185">Reference proteome</keyword>
<reference evidence="2 3" key="1">
    <citation type="journal article" date="2019" name="Sci. Rep.">
        <title>Orb-weaving spider Araneus ventricosus genome elucidates the spidroin gene catalogue.</title>
        <authorList>
            <person name="Kono N."/>
            <person name="Nakamura H."/>
            <person name="Ohtoshi R."/>
            <person name="Moran D.A.P."/>
            <person name="Shinohara A."/>
            <person name="Yoshida Y."/>
            <person name="Fujiwara M."/>
            <person name="Mori M."/>
            <person name="Tomita M."/>
            <person name="Arakawa K."/>
        </authorList>
    </citation>
    <scope>NUCLEOTIDE SEQUENCE [LARGE SCALE GENOMIC DNA]</scope>
</reference>
<protein>
    <submittedName>
        <fullName evidence="2">Uncharacterized protein</fullName>
    </submittedName>
</protein>
<feature type="region of interest" description="Disordered" evidence="1">
    <location>
        <begin position="52"/>
        <end position="85"/>
    </location>
</feature>
<evidence type="ECO:0000313" key="2">
    <source>
        <dbReference type="EMBL" id="GBM76532.1"/>
    </source>
</evidence>
<comment type="caution">
    <text evidence="2">The sequence shown here is derived from an EMBL/GenBank/DDBJ whole genome shotgun (WGS) entry which is preliminary data.</text>
</comment>
<name>A0A4Y2IGW0_ARAVE</name>
<accession>A0A4Y2IGW0</accession>
<feature type="compositionally biased region" description="Basic residues" evidence="1">
    <location>
        <begin position="63"/>
        <end position="76"/>
    </location>
</feature>
<evidence type="ECO:0000256" key="1">
    <source>
        <dbReference type="SAM" id="MobiDB-lite"/>
    </source>
</evidence>
<evidence type="ECO:0000313" key="3">
    <source>
        <dbReference type="Proteomes" id="UP000499080"/>
    </source>
</evidence>